<dbReference type="Pfam" id="PF07258">
    <property type="entry name" value="COMM_domain"/>
    <property type="match status" value="1"/>
</dbReference>
<sequence length="204" mass="23082">MNSGTRKYVSLPPNFQSGLDVINNVDSDKFRLFLNRIAQDIQMNPDSNNPFNEEQEEKLLASLDLDKNQLSVLTQSAIFILRQAIYNITSVDNFKNELSQNLKLTDEKVVAFMYVWSKNAKGLIKSSKEKSIFSRKLEDVSWLVDIGVASDEKKQMFGTHSILQLNVAGRDGHQSNIILDLDEPALIKLFEAVENIQESLDALC</sequence>
<dbReference type="OrthoDB" id="77522at2759"/>
<dbReference type="PANTHER" id="PTHR12333">
    <property type="entry name" value="COMM DOMAIN CONTAINING PROTEIN 10"/>
    <property type="match status" value="1"/>
</dbReference>
<dbReference type="InterPro" id="IPR017920">
    <property type="entry name" value="COMM"/>
</dbReference>
<proteinExistence type="predicted"/>
<name>A0A8S9XNW2_APOLU</name>
<comment type="caution">
    <text evidence="2">The sequence shown here is derived from an EMBL/GenBank/DDBJ whole genome shotgun (WGS) entry which is preliminary data.</text>
</comment>
<dbReference type="PROSITE" id="PS51269">
    <property type="entry name" value="COMM"/>
    <property type="match status" value="1"/>
</dbReference>
<dbReference type="AlphaFoldDB" id="A0A8S9XNW2"/>
<organism evidence="2 3">
    <name type="scientific">Apolygus lucorum</name>
    <name type="common">Small green plant bug</name>
    <name type="synonym">Lygocoris lucorum</name>
    <dbReference type="NCBI Taxonomy" id="248454"/>
    <lineage>
        <taxon>Eukaryota</taxon>
        <taxon>Metazoa</taxon>
        <taxon>Ecdysozoa</taxon>
        <taxon>Arthropoda</taxon>
        <taxon>Hexapoda</taxon>
        <taxon>Insecta</taxon>
        <taxon>Pterygota</taxon>
        <taxon>Neoptera</taxon>
        <taxon>Paraneoptera</taxon>
        <taxon>Hemiptera</taxon>
        <taxon>Heteroptera</taxon>
        <taxon>Panheteroptera</taxon>
        <taxon>Cimicomorpha</taxon>
        <taxon>Miridae</taxon>
        <taxon>Mirini</taxon>
        <taxon>Apolygus</taxon>
    </lineage>
</organism>
<dbReference type="EMBL" id="WIXP02000006">
    <property type="protein sequence ID" value="KAF6209275.1"/>
    <property type="molecule type" value="Genomic_DNA"/>
</dbReference>
<gene>
    <name evidence="2" type="ORF">GE061_015020</name>
</gene>
<evidence type="ECO:0000259" key="1">
    <source>
        <dbReference type="PROSITE" id="PS51269"/>
    </source>
</evidence>
<accession>A0A8S9XNW2</accession>
<dbReference type="Proteomes" id="UP000466442">
    <property type="component" value="Unassembled WGS sequence"/>
</dbReference>
<keyword evidence="3" id="KW-1185">Reference proteome</keyword>
<evidence type="ECO:0000313" key="3">
    <source>
        <dbReference type="Proteomes" id="UP000466442"/>
    </source>
</evidence>
<feature type="domain" description="COMM" evidence="1">
    <location>
        <begin position="136"/>
        <end position="204"/>
    </location>
</feature>
<protein>
    <recommendedName>
        <fullName evidence="1">COMM domain-containing protein</fullName>
    </recommendedName>
</protein>
<evidence type="ECO:0000313" key="2">
    <source>
        <dbReference type="EMBL" id="KAF6209275.1"/>
    </source>
</evidence>
<reference evidence="2" key="1">
    <citation type="journal article" date="2021" name="Mol. Ecol. Resour.">
        <title>Apolygus lucorum genome provides insights into omnivorousness and mesophyll feeding.</title>
        <authorList>
            <person name="Liu Y."/>
            <person name="Liu H."/>
            <person name="Wang H."/>
            <person name="Huang T."/>
            <person name="Liu B."/>
            <person name="Yang B."/>
            <person name="Yin L."/>
            <person name="Li B."/>
            <person name="Zhang Y."/>
            <person name="Zhang S."/>
            <person name="Jiang F."/>
            <person name="Zhang X."/>
            <person name="Ren Y."/>
            <person name="Wang B."/>
            <person name="Wang S."/>
            <person name="Lu Y."/>
            <person name="Wu K."/>
            <person name="Fan W."/>
            <person name="Wang G."/>
        </authorList>
    </citation>
    <scope>NUCLEOTIDE SEQUENCE</scope>
    <source>
        <strain evidence="2">12Hb</strain>
    </source>
</reference>
<dbReference type="PANTHER" id="PTHR12333:SF0">
    <property type="entry name" value="COMM DOMAIN-CONTAINING PROTEIN 10"/>
    <property type="match status" value="1"/>
</dbReference>
<dbReference type="Pfam" id="PF21672">
    <property type="entry name" value="COMM_HN"/>
    <property type="match status" value="1"/>
</dbReference>
<dbReference type="InterPro" id="IPR037361">
    <property type="entry name" value="COMMD10"/>
</dbReference>